<sequence length="66" mass="7613">MIREKMSASQTPMQEEDIALCQSVYDHICVARHISTDGEREELAIQILHFYQHGVKDQGSLERLLL</sequence>
<proteinExistence type="predicted"/>
<dbReference type="RefSeq" id="WP_192730624.1">
    <property type="nucleotide sequence ID" value="NZ_BAAAVL010000015.1"/>
</dbReference>
<comment type="caution">
    <text evidence="1">The sequence shown here is derived from an EMBL/GenBank/DDBJ whole genome shotgun (WGS) entry which is preliminary data.</text>
</comment>
<dbReference type="EMBL" id="JADBEC010000001">
    <property type="protein sequence ID" value="MBE1507008.1"/>
    <property type="molecule type" value="Genomic_DNA"/>
</dbReference>
<protein>
    <submittedName>
        <fullName evidence="1">Uncharacterized protein</fullName>
    </submittedName>
</protein>
<organism evidence="1 2">
    <name type="scientific">Rhizobium viscosum</name>
    <name type="common">Arthrobacter viscosus</name>
    <dbReference type="NCBI Taxonomy" id="1673"/>
    <lineage>
        <taxon>Bacteria</taxon>
        <taxon>Pseudomonadati</taxon>
        <taxon>Pseudomonadota</taxon>
        <taxon>Alphaproteobacteria</taxon>
        <taxon>Hyphomicrobiales</taxon>
        <taxon>Rhizobiaceae</taxon>
        <taxon>Rhizobium/Agrobacterium group</taxon>
        <taxon>Rhizobium</taxon>
    </lineage>
</organism>
<evidence type="ECO:0000313" key="1">
    <source>
        <dbReference type="EMBL" id="MBE1507008.1"/>
    </source>
</evidence>
<evidence type="ECO:0000313" key="2">
    <source>
        <dbReference type="Proteomes" id="UP000620262"/>
    </source>
</evidence>
<reference evidence="1 2" key="1">
    <citation type="submission" date="2020-10" db="EMBL/GenBank/DDBJ databases">
        <title>Sequencing the genomes of 1000 actinobacteria strains.</title>
        <authorList>
            <person name="Klenk H.-P."/>
        </authorList>
    </citation>
    <scope>NUCLEOTIDE SEQUENCE [LARGE SCALE GENOMIC DNA]</scope>
    <source>
        <strain evidence="1 2">DSM 7307</strain>
    </source>
</reference>
<name>A0ABR9IV57_RHIVS</name>
<accession>A0ABR9IV57</accession>
<gene>
    <name evidence="1" type="ORF">H4W29_004189</name>
</gene>
<keyword evidence="2" id="KW-1185">Reference proteome</keyword>
<dbReference type="Proteomes" id="UP000620262">
    <property type="component" value="Unassembled WGS sequence"/>
</dbReference>